<protein>
    <recommendedName>
        <fullName evidence="4">Peptidase A1 domain-containing protein</fullName>
    </recommendedName>
</protein>
<comment type="similarity">
    <text evidence="1">Belongs to the peptidase A1 family.</text>
</comment>
<feature type="compositionally biased region" description="Low complexity" evidence="2">
    <location>
        <begin position="611"/>
        <end position="624"/>
    </location>
</feature>
<sequence length="688" mass="74146">MTTKRSGTLPTLSLSPRSMPSPWKGKQKALLPRADGDDGTTAGVVLNLTLVGSGVYDAAYTVPVSIGTNGQQFSLQVDTGSSDLWVASTSCSSSACGGTAGHSYDPSASGTSTGYDFRIQYLAGVVSGPVYWDRFDVGGYSVEYQALAAATSVSDETLAPNYNGILGLALPLNSIIAQNIAPVTDNSPDGAAWASNLFSITPTSNAPASRFLSLSLSRPGSDRIPALFGIGKHPPELVPDPSQIHYASTVSESIGSLFWKTSVRDITVWVGGQERRVDIGRSRTGAVFPSAVIDSGVPFIFTTSKVANAIYGAIDVHPAQDGKYYVPCRTPLNMTITLDSRPPMPLHPLDVTAEPPQDNNAEFCVGLIQAADSQLTNPTTSDIGDMILGVPFMRNVYTVMAYTAPNPDGTFPPLSGSLDSLRPRLGLMSLTDPATALDEFNTVRVLNEPLSGTSTTSNNDPQTGGKKLSVGIIVLIALLSFFALCCGLFLIRWLMYRKKFKQERDRDRQAGLADDKRELAYQLAHRGSGEFTGMPSEDTLRAMRYEAYVKKERTASASFSSRTQATPDQMDEFGARNLGHDWNGDTLIDAPHAPHTPPPVVTTLNDSPNNSLRSSMHSRTSSSPERYRLGLPGHQRTPSEMPTAHQRKSSIATPLLSDDPHNHQHSSPHDDDDHNHAPYRDHDDDTHR</sequence>
<feature type="compositionally biased region" description="Basic and acidic residues" evidence="2">
    <location>
        <begin position="658"/>
        <end position="688"/>
    </location>
</feature>
<evidence type="ECO:0000256" key="2">
    <source>
        <dbReference type="SAM" id="MobiDB-lite"/>
    </source>
</evidence>
<dbReference type="GO" id="GO:0004190">
    <property type="term" value="F:aspartic-type endopeptidase activity"/>
    <property type="evidence" value="ECO:0007669"/>
    <property type="project" value="InterPro"/>
</dbReference>
<feature type="transmembrane region" description="Helical" evidence="3">
    <location>
        <begin position="468"/>
        <end position="494"/>
    </location>
</feature>
<dbReference type="Proteomes" id="UP000559027">
    <property type="component" value="Unassembled WGS sequence"/>
</dbReference>
<evidence type="ECO:0000259" key="4">
    <source>
        <dbReference type="PROSITE" id="PS51767"/>
    </source>
</evidence>
<dbReference type="InterPro" id="IPR033121">
    <property type="entry name" value="PEPTIDASE_A1"/>
</dbReference>
<dbReference type="PANTHER" id="PTHR47966:SF57">
    <property type="entry name" value="PEPTIDASE A1 DOMAIN-CONTAINING PROTEIN"/>
    <property type="match status" value="1"/>
</dbReference>
<dbReference type="PANTHER" id="PTHR47966">
    <property type="entry name" value="BETA-SITE APP-CLEAVING ENZYME, ISOFORM A-RELATED"/>
    <property type="match status" value="1"/>
</dbReference>
<comment type="caution">
    <text evidence="5">The sequence shown here is derived from an EMBL/GenBank/DDBJ whole genome shotgun (WGS) entry which is preliminary data.</text>
</comment>
<evidence type="ECO:0000256" key="3">
    <source>
        <dbReference type="SAM" id="Phobius"/>
    </source>
</evidence>
<accession>A0A8H5G9V9</accession>
<dbReference type="InterPro" id="IPR001461">
    <property type="entry name" value="Aspartic_peptidase_A1"/>
</dbReference>
<organism evidence="5 6">
    <name type="scientific">Leucocoprinus leucothites</name>
    <dbReference type="NCBI Taxonomy" id="201217"/>
    <lineage>
        <taxon>Eukaryota</taxon>
        <taxon>Fungi</taxon>
        <taxon>Dikarya</taxon>
        <taxon>Basidiomycota</taxon>
        <taxon>Agaricomycotina</taxon>
        <taxon>Agaricomycetes</taxon>
        <taxon>Agaricomycetidae</taxon>
        <taxon>Agaricales</taxon>
        <taxon>Agaricineae</taxon>
        <taxon>Agaricaceae</taxon>
        <taxon>Leucocoprinus</taxon>
    </lineage>
</organism>
<reference evidence="5 6" key="1">
    <citation type="journal article" date="2020" name="ISME J.">
        <title>Uncovering the hidden diversity of litter-decomposition mechanisms in mushroom-forming fungi.</title>
        <authorList>
            <person name="Floudas D."/>
            <person name="Bentzer J."/>
            <person name="Ahren D."/>
            <person name="Johansson T."/>
            <person name="Persson P."/>
            <person name="Tunlid A."/>
        </authorList>
    </citation>
    <scope>NUCLEOTIDE SEQUENCE [LARGE SCALE GENOMIC DNA]</scope>
    <source>
        <strain evidence="5 6">CBS 146.42</strain>
    </source>
</reference>
<keyword evidence="3" id="KW-0472">Membrane</keyword>
<feature type="compositionally biased region" description="Polar residues" evidence="2">
    <location>
        <begin position="556"/>
        <end position="567"/>
    </location>
</feature>
<dbReference type="InterPro" id="IPR034164">
    <property type="entry name" value="Pepsin-like_dom"/>
</dbReference>
<feature type="domain" description="Peptidase A1" evidence="4">
    <location>
        <begin position="60"/>
        <end position="412"/>
    </location>
</feature>
<dbReference type="PRINTS" id="PR00792">
    <property type="entry name" value="PEPSIN"/>
</dbReference>
<dbReference type="SUPFAM" id="SSF50630">
    <property type="entry name" value="Acid proteases"/>
    <property type="match status" value="1"/>
</dbReference>
<gene>
    <name evidence="5" type="ORF">D9756_004432</name>
</gene>
<dbReference type="GO" id="GO:0006508">
    <property type="term" value="P:proteolysis"/>
    <property type="evidence" value="ECO:0007669"/>
    <property type="project" value="InterPro"/>
</dbReference>
<dbReference type="CDD" id="cd05471">
    <property type="entry name" value="pepsin_like"/>
    <property type="match status" value="1"/>
</dbReference>
<dbReference type="EMBL" id="JAACJO010000003">
    <property type="protein sequence ID" value="KAF5360925.1"/>
    <property type="molecule type" value="Genomic_DNA"/>
</dbReference>
<evidence type="ECO:0000313" key="5">
    <source>
        <dbReference type="EMBL" id="KAF5360925.1"/>
    </source>
</evidence>
<dbReference type="AlphaFoldDB" id="A0A8H5G9V9"/>
<feature type="compositionally biased region" description="Polar residues" evidence="2">
    <location>
        <begin position="1"/>
        <end position="18"/>
    </location>
</feature>
<dbReference type="OrthoDB" id="2747330at2759"/>
<keyword evidence="3" id="KW-1133">Transmembrane helix</keyword>
<keyword evidence="6" id="KW-1185">Reference proteome</keyword>
<evidence type="ECO:0000313" key="6">
    <source>
        <dbReference type="Proteomes" id="UP000559027"/>
    </source>
</evidence>
<feature type="region of interest" description="Disordered" evidence="2">
    <location>
        <begin position="556"/>
        <end position="688"/>
    </location>
</feature>
<proteinExistence type="inferred from homology"/>
<dbReference type="PROSITE" id="PS51767">
    <property type="entry name" value="PEPTIDASE_A1"/>
    <property type="match status" value="1"/>
</dbReference>
<dbReference type="Gene3D" id="2.40.70.10">
    <property type="entry name" value="Acid Proteases"/>
    <property type="match status" value="2"/>
</dbReference>
<name>A0A8H5G9V9_9AGAR</name>
<dbReference type="Pfam" id="PF00026">
    <property type="entry name" value="Asp"/>
    <property type="match status" value="2"/>
</dbReference>
<feature type="region of interest" description="Disordered" evidence="2">
    <location>
        <begin position="1"/>
        <end position="35"/>
    </location>
</feature>
<evidence type="ECO:0000256" key="1">
    <source>
        <dbReference type="ARBA" id="ARBA00007447"/>
    </source>
</evidence>
<keyword evidence="3" id="KW-0812">Transmembrane</keyword>
<dbReference type="InterPro" id="IPR021109">
    <property type="entry name" value="Peptidase_aspartic_dom_sf"/>
</dbReference>